<evidence type="ECO:0000313" key="2">
    <source>
        <dbReference type="Proteomes" id="UP001353858"/>
    </source>
</evidence>
<dbReference type="EMBL" id="JARPUR010000002">
    <property type="protein sequence ID" value="KAK4883078.1"/>
    <property type="molecule type" value="Genomic_DNA"/>
</dbReference>
<protein>
    <submittedName>
        <fullName evidence="1">Uncharacterized protein</fullName>
    </submittedName>
</protein>
<dbReference type="Proteomes" id="UP001353858">
    <property type="component" value="Unassembled WGS sequence"/>
</dbReference>
<evidence type="ECO:0000313" key="1">
    <source>
        <dbReference type="EMBL" id="KAK4883078.1"/>
    </source>
</evidence>
<name>A0AAN7SQ74_9COLE</name>
<sequence>MATNTIMDSELIHTTIDGELVVFKENLLKHPAIAAIQNHEEFQNYLDTELKLLSERVTCDFYIQKQMWISHNNNNALLEKARCVIKLQNLAMTIHNRQCSHFNK</sequence>
<reference evidence="2" key="1">
    <citation type="submission" date="2023-01" db="EMBL/GenBank/DDBJ databases">
        <title>Key to firefly adult light organ development and bioluminescence: homeobox transcription factors regulate luciferase expression and transportation to peroxisome.</title>
        <authorList>
            <person name="Fu X."/>
        </authorList>
    </citation>
    <scope>NUCLEOTIDE SEQUENCE [LARGE SCALE GENOMIC DNA]</scope>
</reference>
<keyword evidence="2" id="KW-1185">Reference proteome</keyword>
<proteinExistence type="predicted"/>
<comment type="caution">
    <text evidence="1">The sequence shown here is derived from an EMBL/GenBank/DDBJ whole genome shotgun (WGS) entry which is preliminary data.</text>
</comment>
<dbReference type="AlphaFoldDB" id="A0AAN7SQ74"/>
<accession>A0AAN7SQ74</accession>
<organism evidence="1 2">
    <name type="scientific">Aquatica leii</name>
    <dbReference type="NCBI Taxonomy" id="1421715"/>
    <lineage>
        <taxon>Eukaryota</taxon>
        <taxon>Metazoa</taxon>
        <taxon>Ecdysozoa</taxon>
        <taxon>Arthropoda</taxon>
        <taxon>Hexapoda</taxon>
        <taxon>Insecta</taxon>
        <taxon>Pterygota</taxon>
        <taxon>Neoptera</taxon>
        <taxon>Endopterygota</taxon>
        <taxon>Coleoptera</taxon>
        <taxon>Polyphaga</taxon>
        <taxon>Elateriformia</taxon>
        <taxon>Elateroidea</taxon>
        <taxon>Lampyridae</taxon>
        <taxon>Luciolinae</taxon>
        <taxon>Aquatica</taxon>
    </lineage>
</organism>
<gene>
    <name evidence="1" type="ORF">RN001_006397</name>
</gene>